<dbReference type="RefSeq" id="WP_234271030.1">
    <property type="nucleotide sequence ID" value="NZ_JABFTX010000003.1"/>
</dbReference>
<organism evidence="1 2">
    <name type="scientific">Billgrantia ethanolica</name>
    <dbReference type="NCBI Taxonomy" id="2733486"/>
    <lineage>
        <taxon>Bacteria</taxon>
        <taxon>Pseudomonadati</taxon>
        <taxon>Pseudomonadota</taxon>
        <taxon>Gammaproteobacteria</taxon>
        <taxon>Oceanospirillales</taxon>
        <taxon>Halomonadaceae</taxon>
        <taxon>Billgrantia</taxon>
    </lineage>
</organism>
<evidence type="ECO:0000313" key="1">
    <source>
        <dbReference type="EMBL" id="MCE8004424.1"/>
    </source>
</evidence>
<gene>
    <name evidence="1" type="ORF">HOP53_16470</name>
</gene>
<evidence type="ECO:0000313" key="2">
    <source>
        <dbReference type="Proteomes" id="UP001320168"/>
    </source>
</evidence>
<keyword evidence="2" id="KW-1185">Reference proteome</keyword>
<proteinExistence type="predicted"/>
<reference evidence="1 2" key="1">
    <citation type="journal article" date="2021" name="Front. Microbiol.">
        <title>Aerobic Denitrification and Heterotrophic Sulfur Oxidation in the Genus Halomonas Revealed by Six Novel Species Characterizations and Genome-Based Analysis.</title>
        <authorList>
            <person name="Wang L."/>
            <person name="Shao Z."/>
        </authorList>
    </citation>
    <scope>NUCLEOTIDE SEQUENCE [LARGE SCALE GENOMIC DNA]</scope>
    <source>
        <strain evidence="1 2">MCCC 1A11081</strain>
    </source>
</reference>
<protein>
    <submittedName>
        <fullName evidence="1">Uncharacterized protein</fullName>
    </submittedName>
</protein>
<sequence length="156" mass="17247">MSHIASCVSLSWISSNVDAAQVSAWQQDHHVWLATKPVTAALAETLEVVAIDDGRLSSAMTDGRYQIINPPEGAKRSCPAVNAPLAKQLPVLLNQAPTQQNVQKRLFFQKTLKLCMLRPIFVLTTKCKMMNVICYEPYCFPFKQRSSGESSTSCSD</sequence>
<comment type="caution">
    <text evidence="1">The sequence shown here is derived from an EMBL/GenBank/DDBJ whole genome shotgun (WGS) entry which is preliminary data.</text>
</comment>
<dbReference type="EMBL" id="JABFTX010000003">
    <property type="protein sequence ID" value="MCE8004424.1"/>
    <property type="molecule type" value="Genomic_DNA"/>
</dbReference>
<name>A0ABS9A6I3_9GAMM</name>
<dbReference type="Proteomes" id="UP001320168">
    <property type="component" value="Unassembled WGS sequence"/>
</dbReference>
<accession>A0ABS9A6I3</accession>